<gene>
    <name evidence="2" type="primary">Dyak\GE27409</name>
    <name evidence="2" type="synonym">GE27409</name>
    <name evidence="2" type="ORF">Dyak_GE27409</name>
</gene>
<evidence type="ECO:0000313" key="2">
    <source>
        <dbReference type="EMBL" id="KRK05721.1"/>
    </source>
</evidence>
<name>A0A0R1E978_DROYA</name>
<accession>A0A0R1E978</accession>
<dbReference type="Proteomes" id="UP000002282">
    <property type="component" value="Unassembled WGS sequence"/>
</dbReference>
<feature type="region of interest" description="Disordered" evidence="1">
    <location>
        <begin position="99"/>
        <end position="121"/>
    </location>
</feature>
<protein>
    <submittedName>
        <fullName evidence="2">Uncharacterized protein</fullName>
    </submittedName>
</protein>
<reference evidence="2 3" key="1">
    <citation type="journal article" date="2007" name="Nature">
        <title>Evolution of genes and genomes on the Drosophila phylogeny.</title>
        <authorList>
            <consortium name="Drosophila 12 Genomes Consortium"/>
            <person name="Clark A.G."/>
            <person name="Eisen M.B."/>
            <person name="Smith D.R."/>
            <person name="Bergman C.M."/>
            <person name="Oliver B."/>
            <person name="Markow T.A."/>
            <person name="Kaufman T.C."/>
            <person name="Kellis M."/>
            <person name="Gelbart W."/>
            <person name="Iyer V.N."/>
            <person name="Pollard D.A."/>
            <person name="Sackton T.B."/>
            <person name="Larracuente A.M."/>
            <person name="Singh N.D."/>
            <person name="Abad J.P."/>
            <person name="Abt D.N."/>
            <person name="Adryan B."/>
            <person name="Aguade M."/>
            <person name="Akashi H."/>
            <person name="Anderson W.W."/>
            <person name="Aquadro C.F."/>
            <person name="Ardell D.H."/>
            <person name="Arguello R."/>
            <person name="Artieri C.G."/>
            <person name="Barbash D.A."/>
            <person name="Barker D."/>
            <person name="Barsanti P."/>
            <person name="Batterham P."/>
            <person name="Batzoglou S."/>
            <person name="Begun D."/>
            <person name="Bhutkar A."/>
            <person name="Blanco E."/>
            <person name="Bosak S.A."/>
            <person name="Bradley R.K."/>
            <person name="Brand A.D."/>
            <person name="Brent M.R."/>
            <person name="Brooks A.N."/>
            <person name="Brown R.H."/>
            <person name="Butlin R.K."/>
            <person name="Caggese C."/>
            <person name="Calvi B.R."/>
            <person name="Bernardo de Carvalho A."/>
            <person name="Caspi A."/>
            <person name="Castrezana S."/>
            <person name="Celniker S.E."/>
            <person name="Chang J.L."/>
            <person name="Chapple C."/>
            <person name="Chatterji S."/>
            <person name="Chinwalla A."/>
            <person name="Civetta A."/>
            <person name="Clifton S.W."/>
            <person name="Comeron J.M."/>
            <person name="Costello J.C."/>
            <person name="Coyne J.A."/>
            <person name="Daub J."/>
            <person name="David R.G."/>
            <person name="Delcher A.L."/>
            <person name="Delehaunty K."/>
            <person name="Do C.B."/>
            <person name="Ebling H."/>
            <person name="Edwards K."/>
            <person name="Eickbush T."/>
            <person name="Evans J.D."/>
            <person name="Filipski A."/>
            <person name="Findeiss S."/>
            <person name="Freyhult E."/>
            <person name="Fulton L."/>
            <person name="Fulton R."/>
            <person name="Garcia A.C."/>
            <person name="Gardiner A."/>
            <person name="Garfield D.A."/>
            <person name="Garvin B.E."/>
            <person name="Gibson G."/>
            <person name="Gilbert D."/>
            <person name="Gnerre S."/>
            <person name="Godfrey J."/>
            <person name="Good R."/>
            <person name="Gotea V."/>
            <person name="Gravely B."/>
            <person name="Greenberg A.J."/>
            <person name="Griffiths-Jones S."/>
            <person name="Gross S."/>
            <person name="Guigo R."/>
            <person name="Gustafson E.A."/>
            <person name="Haerty W."/>
            <person name="Hahn M.W."/>
            <person name="Halligan D.L."/>
            <person name="Halpern A.L."/>
            <person name="Halter G.M."/>
            <person name="Han M.V."/>
            <person name="Heger A."/>
            <person name="Hillier L."/>
            <person name="Hinrichs A.S."/>
            <person name="Holmes I."/>
            <person name="Hoskins R.A."/>
            <person name="Hubisz M.J."/>
            <person name="Hultmark D."/>
            <person name="Huntley M.A."/>
            <person name="Jaffe D.B."/>
            <person name="Jagadeeshan S."/>
            <person name="Jeck W.R."/>
            <person name="Johnson J."/>
            <person name="Jones C.D."/>
            <person name="Jordan W.C."/>
            <person name="Karpen G.H."/>
            <person name="Kataoka E."/>
            <person name="Keightley P.D."/>
            <person name="Kheradpour P."/>
            <person name="Kirkness E.F."/>
            <person name="Koerich L.B."/>
            <person name="Kristiansen K."/>
            <person name="Kudrna D."/>
            <person name="Kulathinal R.J."/>
            <person name="Kumar S."/>
            <person name="Kwok R."/>
            <person name="Lander E."/>
            <person name="Langley C.H."/>
            <person name="Lapoint R."/>
            <person name="Lazzaro B.P."/>
            <person name="Lee S.J."/>
            <person name="Levesque L."/>
            <person name="Li R."/>
            <person name="Lin C.F."/>
            <person name="Lin M.F."/>
            <person name="Lindblad-Toh K."/>
            <person name="Llopart A."/>
            <person name="Long M."/>
            <person name="Low L."/>
            <person name="Lozovsky E."/>
            <person name="Lu J."/>
            <person name="Luo M."/>
            <person name="Machado C.A."/>
            <person name="Makalowski W."/>
            <person name="Marzo M."/>
            <person name="Matsuda M."/>
            <person name="Matzkin L."/>
            <person name="McAllister B."/>
            <person name="McBride C.S."/>
            <person name="McKernan B."/>
            <person name="McKernan K."/>
            <person name="Mendez-Lago M."/>
            <person name="Minx P."/>
            <person name="Mollenhauer M.U."/>
            <person name="Montooth K."/>
            <person name="Mount S.M."/>
            <person name="Mu X."/>
            <person name="Myers E."/>
            <person name="Negre B."/>
            <person name="Newfeld S."/>
            <person name="Nielsen R."/>
            <person name="Noor M.A."/>
            <person name="O'Grady P."/>
            <person name="Pachter L."/>
            <person name="Papaceit M."/>
            <person name="Parisi M.J."/>
            <person name="Parisi M."/>
            <person name="Parts L."/>
            <person name="Pedersen J.S."/>
            <person name="Pesole G."/>
            <person name="Phillippy A.M."/>
            <person name="Ponting C.P."/>
            <person name="Pop M."/>
            <person name="Porcelli D."/>
            <person name="Powell J.R."/>
            <person name="Prohaska S."/>
            <person name="Pruitt K."/>
            <person name="Puig M."/>
            <person name="Quesneville H."/>
            <person name="Ram K.R."/>
            <person name="Rand D."/>
            <person name="Rasmussen M.D."/>
            <person name="Reed L.K."/>
            <person name="Reenan R."/>
            <person name="Reily A."/>
            <person name="Remington K.A."/>
            <person name="Rieger T.T."/>
            <person name="Ritchie M.G."/>
            <person name="Robin C."/>
            <person name="Rogers Y.H."/>
            <person name="Rohde C."/>
            <person name="Rozas J."/>
            <person name="Rubenfield M.J."/>
            <person name="Ruiz A."/>
            <person name="Russo S."/>
            <person name="Salzberg S.L."/>
            <person name="Sanchez-Gracia A."/>
            <person name="Saranga D.J."/>
            <person name="Sato H."/>
            <person name="Schaeffer S.W."/>
            <person name="Schatz M.C."/>
            <person name="Schlenke T."/>
            <person name="Schwartz R."/>
            <person name="Segarra C."/>
            <person name="Singh R.S."/>
            <person name="Sirot L."/>
            <person name="Sirota M."/>
            <person name="Sisneros N.B."/>
            <person name="Smith C.D."/>
            <person name="Smith T.F."/>
            <person name="Spieth J."/>
            <person name="Stage D.E."/>
            <person name="Stark A."/>
            <person name="Stephan W."/>
            <person name="Strausberg R.L."/>
            <person name="Strempel S."/>
            <person name="Sturgill D."/>
            <person name="Sutton G."/>
            <person name="Sutton G.G."/>
            <person name="Tao W."/>
            <person name="Teichmann S."/>
            <person name="Tobari Y.N."/>
            <person name="Tomimura Y."/>
            <person name="Tsolas J.M."/>
            <person name="Valente V.L."/>
            <person name="Venter E."/>
            <person name="Venter J.C."/>
            <person name="Vicario S."/>
            <person name="Vieira F.G."/>
            <person name="Vilella A.J."/>
            <person name="Villasante A."/>
            <person name="Walenz B."/>
            <person name="Wang J."/>
            <person name="Wasserman M."/>
            <person name="Watts T."/>
            <person name="Wilson D."/>
            <person name="Wilson R.K."/>
            <person name="Wing R.A."/>
            <person name="Wolfner M.F."/>
            <person name="Wong A."/>
            <person name="Wong G.K."/>
            <person name="Wu C.I."/>
            <person name="Wu G."/>
            <person name="Yamamoto D."/>
            <person name="Yang H.P."/>
            <person name="Yang S.P."/>
            <person name="Yorke J.A."/>
            <person name="Yoshida K."/>
            <person name="Zdobnov E."/>
            <person name="Zhang P."/>
            <person name="Zhang Y."/>
            <person name="Zimin A.V."/>
            <person name="Baldwin J."/>
            <person name="Abdouelleil A."/>
            <person name="Abdulkadir J."/>
            <person name="Abebe A."/>
            <person name="Abera B."/>
            <person name="Abreu J."/>
            <person name="Acer S.C."/>
            <person name="Aftuck L."/>
            <person name="Alexander A."/>
            <person name="An P."/>
            <person name="Anderson E."/>
            <person name="Anderson S."/>
            <person name="Arachi H."/>
            <person name="Azer M."/>
            <person name="Bachantsang P."/>
            <person name="Barry A."/>
            <person name="Bayul T."/>
            <person name="Berlin A."/>
            <person name="Bessette D."/>
            <person name="Bloom T."/>
            <person name="Blye J."/>
            <person name="Boguslavskiy L."/>
            <person name="Bonnet C."/>
            <person name="Boukhgalter B."/>
            <person name="Bourzgui I."/>
            <person name="Brown A."/>
            <person name="Cahill P."/>
            <person name="Channer S."/>
            <person name="Cheshatsang Y."/>
            <person name="Chuda L."/>
            <person name="Citroen M."/>
            <person name="Collymore A."/>
            <person name="Cooke P."/>
            <person name="Costello M."/>
            <person name="D'Aco K."/>
            <person name="Daza R."/>
            <person name="De Haan G."/>
            <person name="DeGray S."/>
            <person name="DeMaso C."/>
            <person name="Dhargay N."/>
            <person name="Dooley K."/>
            <person name="Dooley E."/>
            <person name="Doricent M."/>
            <person name="Dorje P."/>
            <person name="Dorjee K."/>
            <person name="Dupes A."/>
            <person name="Elong R."/>
            <person name="Falk J."/>
            <person name="Farina A."/>
            <person name="Faro S."/>
            <person name="Ferguson D."/>
            <person name="Fisher S."/>
            <person name="Foley C.D."/>
            <person name="Franke A."/>
            <person name="Friedrich D."/>
            <person name="Gadbois L."/>
            <person name="Gearin G."/>
            <person name="Gearin C.R."/>
            <person name="Giannoukos G."/>
            <person name="Goode T."/>
            <person name="Graham J."/>
            <person name="Grandbois E."/>
            <person name="Grewal S."/>
            <person name="Gyaltsen K."/>
            <person name="Hafez N."/>
            <person name="Hagos B."/>
            <person name="Hall J."/>
            <person name="Henson C."/>
            <person name="Hollinger A."/>
            <person name="Honan T."/>
            <person name="Huard M.D."/>
            <person name="Hughes L."/>
            <person name="Hurhula B."/>
            <person name="Husby M.E."/>
            <person name="Kamat A."/>
            <person name="Kanga B."/>
            <person name="Kashin S."/>
            <person name="Khazanovich D."/>
            <person name="Kisner P."/>
            <person name="Lance K."/>
            <person name="Lara M."/>
            <person name="Lee W."/>
            <person name="Lennon N."/>
            <person name="Letendre F."/>
            <person name="LeVine R."/>
            <person name="Lipovsky A."/>
            <person name="Liu X."/>
            <person name="Liu J."/>
            <person name="Liu S."/>
            <person name="Lokyitsang T."/>
            <person name="Lokyitsang Y."/>
            <person name="Lubonja R."/>
            <person name="Lui A."/>
            <person name="MacDonald P."/>
            <person name="Magnisalis V."/>
            <person name="Maru K."/>
            <person name="Matthews C."/>
            <person name="McCusker W."/>
            <person name="McDonough S."/>
            <person name="Mehta T."/>
            <person name="Meldrim J."/>
            <person name="Meneus L."/>
            <person name="Mihai O."/>
            <person name="Mihalev A."/>
            <person name="Mihova T."/>
            <person name="Mittelman R."/>
            <person name="Mlenga V."/>
            <person name="Montmayeur A."/>
            <person name="Mulrain L."/>
            <person name="Navidi A."/>
            <person name="Naylor J."/>
            <person name="Negash T."/>
            <person name="Nguyen T."/>
            <person name="Nguyen N."/>
            <person name="Nicol R."/>
            <person name="Norbu C."/>
            <person name="Norbu N."/>
            <person name="Novod N."/>
            <person name="O'Neill B."/>
            <person name="Osman S."/>
            <person name="Markiewicz E."/>
            <person name="Oyono O.L."/>
            <person name="Patti C."/>
            <person name="Phunkhang P."/>
            <person name="Pierre F."/>
            <person name="Priest M."/>
            <person name="Raghuraman S."/>
            <person name="Rege F."/>
            <person name="Reyes R."/>
            <person name="Rise C."/>
            <person name="Rogov P."/>
            <person name="Ross K."/>
            <person name="Ryan E."/>
            <person name="Settipalli S."/>
            <person name="Shea T."/>
            <person name="Sherpa N."/>
            <person name="Shi L."/>
            <person name="Shih D."/>
            <person name="Sparrow T."/>
            <person name="Spaulding J."/>
            <person name="Stalker J."/>
            <person name="Stange-Thomann N."/>
            <person name="Stavropoulos S."/>
            <person name="Stone C."/>
            <person name="Strader C."/>
            <person name="Tesfaye S."/>
            <person name="Thomson T."/>
            <person name="Thoulutsang Y."/>
            <person name="Thoulutsang D."/>
            <person name="Topham K."/>
            <person name="Topping I."/>
            <person name="Tsamla T."/>
            <person name="Vassiliev H."/>
            <person name="Vo A."/>
            <person name="Wangchuk T."/>
            <person name="Wangdi T."/>
            <person name="Weiand M."/>
            <person name="Wilkinson J."/>
            <person name="Wilson A."/>
            <person name="Yadav S."/>
            <person name="Young G."/>
            <person name="Yu Q."/>
            <person name="Zembek L."/>
            <person name="Zhong D."/>
            <person name="Zimmer A."/>
            <person name="Zwirko Z."/>
            <person name="Jaffe D.B."/>
            <person name="Alvarez P."/>
            <person name="Brockman W."/>
            <person name="Butler J."/>
            <person name="Chin C."/>
            <person name="Gnerre S."/>
            <person name="Grabherr M."/>
            <person name="Kleber M."/>
            <person name="Mauceli E."/>
            <person name="MacCallum I."/>
        </authorList>
    </citation>
    <scope>NUCLEOTIDE SEQUENCE [LARGE SCALE GENOMIC DNA]</scope>
    <source>
        <strain evidence="3">Tai18E2 / Tucson 14021-0261.01</strain>
    </source>
</reference>
<dbReference type="EMBL" id="CH893293">
    <property type="protein sequence ID" value="KRK05721.1"/>
    <property type="molecule type" value="Genomic_DNA"/>
</dbReference>
<sequence length="121" mass="13727">MFKDMTAQYPKYCIIIRTGNRNYLIDIANVVNFENELLAKRYIKWAAGLIIGSRWSESTEVNVTSVRESSKIRTGINKWVQQHLLTLIPGYSTEFGAAAYGRPRPRTKTRGTKSLAVEDGN</sequence>
<reference evidence="2 3" key="2">
    <citation type="journal article" date="2007" name="PLoS Biol.">
        <title>Principles of genome evolution in the Drosophila melanogaster species group.</title>
        <authorList>
            <person name="Ranz J.M."/>
            <person name="Maurin D."/>
            <person name="Chan Y.S."/>
            <person name="von Grotthuss M."/>
            <person name="Hillier L.W."/>
            <person name="Roote J."/>
            <person name="Ashburner M."/>
            <person name="Bergman C.M."/>
        </authorList>
    </citation>
    <scope>NUCLEOTIDE SEQUENCE [LARGE SCALE GENOMIC DNA]</scope>
    <source>
        <strain evidence="3">Tai18E2 / Tucson 14021-0261.01</strain>
    </source>
</reference>
<proteinExistence type="predicted"/>
<evidence type="ECO:0000256" key="1">
    <source>
        <dbReference type="SAM" id="MobiDB-lite"/>
    </source>
</evidence>
<dbReference type="AlphaFoldDB" id="A0A0R1E978"/>
<dbReference type="KEGG" id="dya:Dyak_GE27409"/>
<keyword evidence="3" id="KW-1185">Reference proteome</keyword>
<evidence type="ECO:0000313" key="3">
    <source>
        <dbReference type="Proteomes" id="UP000002282"/>
    </source>
</evidence>
<organism evidence="2 3">
    <name type="scientific">Drosophila yakuba</name>
    <name type="common">Fruit fly</name>
    <dbReference type="NCBI Taxonomy" id="7245"/>
    <lineage>
        <taxon>Eukaryota</taxon>
        <taxon>Metazoa</taxon>
        <taxon>Ecdysozoa</taxon>
        <taxon>Arthropoda</taxon>
        <taxon>Hexapoda</taxon>
        <taxon>Insecta</taxon>
        <taxon>Pterygota</taxon>
        <taxon>Neoptera</taxon>
        <taxon>Endopterygota</taxon>
        <taxon>Diptera</taxon>
        <taxon>Brachycera</taxon>
        <taxon>Muscomorpha</taxon>
        <taxon>Ephydroidea</taxon>
        <taxon>Drosophilidae</taxon>
        <taxon>Drosophila</taxon>
        <taxon>Sophophora</taxon>
    </lineage>
</organism>